<keyword evidence="4" id="KW-0812">Transmembrane</keyword>
<keyword evidence="2 3" id="KW-0802">TPR repeat</keyword>
<dbReference type="Pfam" id="PF13432">
    <property type="entry name" value="TPR_16"/>
    <property type="match status" value="1"/>
</dbReference>
<dbReference type="OrthoDB" id="9031583at2"/>
<protein>
    <submittedName>
        <fullName evidence="5">Tetratricopeptide (TPR) repeat</fullName>
    </submittedName>
</protein>
<evidence type="ECO:0000256" key="3">
    <source>
        <dbReference type="PROSITE-ProRule" id="PRU00339"/>
    </source>
</evidence>
<dbReference type="SUPFAM" id="SSF48452">
    <property type="entry name" value="TPR-like"/>
    <property type="match status" value="1"/>
</dbReference>
<dbReference type="Proteomes" id="UP000184693">
    <property type="component" value="Unassembled WGS sequence"/>
</dbReference>
<keyword evidence="4" id="KW-1133">Transmembrane helix</keyword>
<organism evidence="5 6">
    <name type="scientific">Paraburkholderia phenazinium</name>
    <dbReference type="NCBI Taxonomy" id="60549"/>
    <lineage>
        <taxon>Bacteria</taxon>
        <taxon>Pseudomonadati</taxon>
        <taxon>Pseudomonadota</taxon>
        <taxon>Betaproteobacteria</taxon>
        <taxon>Burkholderiales</taxon>
        <taxon>Burkholderiaceae</taxon>
        <taxon>Paraburkholderia</taxon>
    </lineage>
</organism>
<keyword evidence="1" id="KW-0677">Repeat</keyword>
<feature type="transmembrane region" description="Helical" evidence="4">
    <location>
        <begin position="39"/>
        <end position="57"/>
    </location>
</feature>
<dbReference type="PANTHER" id="PTHR44858">
    <property type="entry name" value="TETRATRICOPEPTIDE REPEAT PROTEIN 6"/>
    <property type="match status" value="1"/>
</dbReference>
<evidence type="ECO:0000313" key="6">
    <source>
        <dbReference type="Proteomes" id="UP000184693"/>
    </source>
</evidence>
<dbReference type="SMART" id="SM00028">
    <property type="entry name" value="TPR"/>
    <property type="match status" value="3"/>
</dbReference>
<dbReference type="InterPro" id="IPR011990">
    <property type="entry name" value="TPR-like_helical_dom_sf"/>
</dbReference>
<proteinExistence type="predicted"/>
<dbReference type="PANTHER" id="PTHR44858:SF1">
    <property type="entry name" value="UDP-N-ACETYLGLUCOSAMINE--PEPTIDE N-ACETYLGLUCOSAMINYLTRANSFERASE SPINDLY-RELATED"/>
    <property type="match status" value="1"/>
</dbReference>
<evidence type="ECO:0000256" key="2">
    <source>
        <dbReference type="ARBA" id="ARBA00022803"/>
    </source>
</evidence>
<dbReference type="PROSITE" id="PS50005">
    <property type="entry name" value="TPR"/>
    <property type="match status" value="1"/>
</dbReference>
<keyword evidence="4" id="KW-0472">Membrane</keyword>
<evidence type="ECO:0000313" key="5">
    <source>
        <dbReference type="EMBL" id="SIO54139.1"/>
    </source>
</evidence>
<sequence>MKLSQIFKQGVRFVATAGGVFVRAVQSGFRGLGYLQKGLVAIGVIAAVGIGLVYTSSGLRSVTIIEPIATPSDLVASGFTASTSQSRFSEDMLSMINSASSVMPTEIHDTLEEEGTKDLHLEVPGTGMSVQDVVTAIKDITRRDGHITAEIVWDGGALRLFGRVVRPGGEAYLFDAYSQRGDVDEVISRGARAAMQIYSPYILASSVFDQAQKECEEGTSCQYTDAANEFEKVLKNGSPKDQEKLAMWANLGLSKIAENNLDYLTEIERARQAIRIDRKFSWARYNWGIALENMGCDKEALEKYQRVAVDRDFFAAGHNALGREYLKIASHEYIPTDSSLRLHAQPAELAQREFESAIRHDPRYAEAYVNLGEALELQGKHTEALDKLRAAIALDDEYTSKAYKEVAKIETRLREPERAATALEEAMISEKRHPQCRGNSESADADAWRSCLADLSKDELPKFGRHTVNWPTAHFETADCRRYAIENWP</sequence>
<dbReference type="EMBL" id="FSRM01000002">
    <property type="protein sequence ID" value="SIO54139.1"/>
    <property type="molecule type" value="Genomic_DNA"/>
</dbReference>
<feature type="repeat" description="TPR" evidence="3">
    <location>
        <begin position="365"/>
        <end position="398"/>
    </location>
</feature>
<dbReference type="AlphaFoldDB" id="A0A1N6KC21"/>
<evidence type="ECO:0000256" key="1">
    <source>
        <dbReference type="ARBA" id="ARBA00022737"/>
    </source>
</evidence>
<name>A0A1N6KC21_9BURK</name>
<accession>A0A1N6KC21</accession>
<dbReference type="RefSeq" id="WP_074268519.1">
    <property type="nucleotide sequence ID" value="NZ_FSRM01000002.1"/>
</dbReference>
<gene>
    <name evidence="5" type="ORF">SAMN05444168_6750</name>
</gene>
<dbReference type="Gene3D" id="1.25.40.10">
    <property type="entry name" value="Tetratricopeptide repeat domain"/>
    <property type="match status" value="2"/>
</dbReference>
<dbReference type="InterPro" id="IPR019734">
    <property type="entry name" value="TPR_rpt"/>
</dbReference>
<reference evidence="5 6" key="1">
    <citation type="submission" date="2016-11" db="EMBL/GenBank/DDBJ databases">
        <authorList>
            <person name="Jaros S."/>
            <person name="Januszkiewicz K."/>
            <person name="Wedrychowicz H."/>
        </authorList>
    </citation>
    <scope>NUCLEOTIDE SEQUENCE [LARGE SCALE GENOMIC DNA]</scope>
    <source>
        <strain evidence="5 6">GAS86</strain>
    </source>
</reference>
<evidence type="ECO:0000256" key="4">
    <source>
        <dbReference type="SAM" id="Phobius"/>
    </source>
</evidence>
<dbReference type="InterPro" id="IPR050498">
    <property type="entry name" value="Ycf3"/>
</dbReference>